<gene>
    <name evidence="1" type="primary">A07g500170.1_BraROA</name>
    <name evidence="1" type="ORF">IGI04_025435</name>
</gene>
<comment type="caution">
    <text evidence="1">The sequence shown here is derived from an EMBL/GenBank/DDBJ whole genome shotgun (WGS) entry which is preliminary data.</text>
</comment>
<protein>
    <submittedName>
        <fullName evidence="1">Uncharacterized protein</fullName>
    </submittedName>
</protein>
<organism evidence="1 2">
    <name type="scientific">Brassica rapa subsp. trilocularis</name>
    <dbReference type="NCBI Taxonomy" id="1813537"/>
    <lineage>
        <taxon>Eukaryota</taxon>
        <taxon>Viridiplantae</taxon>
        <taxon>Streptophyta</taxon>
        <taxon>Embryophyta</taxon>
        <taxon>Tracheophyta</taxon>
        <taxon>Spermatophyta</taxon>
        <taxon>Magnoliopsida</taxon>
        <taxon>eudicotyledons</taxon>
        <taxon>Gunneridae</taxon>
        <taxon>Pentapetalae</taxon>
        <taxon>rosids</taxon>
        <taxon>malvids</taxon>
        <taxon>Brassicales</taxon>
        <taxon>Brassicaceae</taxon>
        <taxon>Brassiceae</taxon>
        <taxon>Brassica</taxon>
    </lineage>
</organism>
<name>A0ABQ7KWZ1_BRACM</name>
<proteinExistence type="predicted"/>
<accession>A0ABQ7KWZ1</accession>
<keyword evidence="2" id="KW-1185">Reference proteome</keyword>
<reference evidence="1 2" key="1">
    <citation type="submission" date="2021-03" db="EMBL/GenBank/DDBJ databases">
        <authorList>
            <person name="King G.J."/>
            <person name="Bancroft I."/>
            <person name="Baten A."/>
            <person name="Bloomfield J."/>
            <person name="Borpatragohain P."/>
            <person name="He Z."/>
            <person name="Irish N."/>
            <person name="Irwin J."/>
            <person name="Liu K."/>
            <person name="Mauleon R.P."/>
            <person name="Moore J."/>
            <person name="Morris R."/>
            <person name="Ostergaard L."/>
            <person name="Wang B."/>
            <person name="Wells R."/>
        </authorList>
    </citation>
    <scope>NUCLEOTIDE SEQUENCE [LARGE SCALE GENOMIC DNA]</scope>
    <source>
        <strain evidence="1">R-o-18</strain>
        <tissue evidence="1">Leaf</tissue>
    </source>
</reference>
<dbReference type="EMBL" id="JADBGQ010000009">
    <property type="protein sequence ID" value="KAG5377593.1"/>
    <property type="molecule type" value="Genomic_DNA"/>
</dbReference>
<evidence type="ECO:0000313" key="1">
    <source>
        <dbReference type="EMBL" id="KAG5377593.1"/>
    </source>
</evidence>
<dbReference type="Proteomes" id="UP000823674">
    <property type="component" value="Chromosome A07"/>
</dbReference>
<evidence type="ECO:0000313" key="2">
    <source>
        <dbReference type="Proteomes" id="UP000823674"/>
    </source>
</evidence>
<sequence length="82" mass="9306">MDGSDYYSVRAGDNLERAFMMFCMLAGGVKEFLFFGTVFDCAIPEFVTCFKKWLGFIKSYQLLMDFFGRTLQNVLALNAAAD</sequence>